<keyword evidence="4" id="KW-0732">Signal</keyword>
<proteinExistence type="predicted"/>
<accession>A0ABR8VBH4</accession>
<dbReference type="Pfam" id="PF17678">
    <property type="entry name" value="Glyco_hydro_92N"/>
    <property type="match status" value="1"/>
</dbReference>
<dbReference type="SUPFAM" id="SSF48208">
    <property type="entry name" value="Six-hairpin glycosidases"/>
    <property type="match status" value="1"/>
</dbReference>
<feature type="chain" id="PRO_5046226259" evidence="4">
    <location>
        <begin position="23"/>
        <end position="756"/>
    </location>
</feature>
<gene>
    <name evidence="7" type="ORF">H9626_07725</name>
</gene>
<dbReference type="Pfam" id="PF07971">
    <property type="entry name" value="Glyco_hydro_92"/>
    <property type="match status" value="1"/>
</dbReference>
<dbReference type="InterPro" id="IPR014718">
    <property type="entry name" value="GH-type_carb-bd"/>
</dbReference>
<dbReference type="Gene3D" id="3.30.2080.10">
    <property type="entry name" value="GH92 mannosidase domain"/>
    <property type="match status" value="1"/>
</dbReference>
<comment type="caution">
    <text evidence="7">The sequence shown here is derived from an EMBL/GenBank/DDBJ whole genome shotgun (WGS) entry which is preliminary data.</text>
</comment>
<dbReference type="PANTHER" id="PTHR12143">
    <property type="entry name" value="PEPTIDE N-GLYCANASE PNGASE -RELATED"/>
    <property type="match status" value="1"/>
</dbReference>
<evidence type="ECO:0000259" key="6">
    <source>
        <dbReference type="Pfam" id="PF17678"/>
    </source>
</evidence>
<dbReference type="PANTHER" id="PTHR12143:SF38">
    <property type="entry name" value="ALPHA-1,2-MANNOSIDASE FAMILY PROTEIN (AFU_ORTHOLOGUE AFUA_5G10520)"/>
    <property type="match status" value="1"/>
</dbReference>
<evidence type="ECO:0000256" key="1">
    <source>
        <dbReference type="ARBA" id="ARBA00001913"/>
    </source>
</evidence>
<evidence type="ECO:0000313" key="7">
    <source>
        <dbReference type="EMBL" id="MBD8002101.1"/>
    </source>
</evidence>
<dbReference type="InterPro" id="IPR041371">
    <property type="entry name" value="GH92_N"/>
</dbReference>
<feature type="domain" description="Glycosyl hydrolase family 92" evidence="5">
    <location>
        <begin position="272"/>
        <end position="743"/>
    </location>
</feature>
<dbReference type="InterPro" id="IPR050883">
    <property type="entry name" value="PNGase"/>
</dbReference>
<name>A0ABR8VBH4_9BACT</name>
<sequence length="756" mass="85782">MRKFYVLVALFGMLLTSMSAQTFQGELLSEYVDPRIGSEGLGRVFVGPSCPFGMVKPSPDCTVHPNSGWLPMPEQVNGFAQVHVSGTGGGPKYGNVLIIPFGSGMDRTEHIDYREYENIRLGYYDTRFKQSGIRTEITTAMRASFYRFTYPADSLKSLAIDAGFFLGESPVPDAREAQQFVGSEIEILSDREVAGYTRIRGGWNNGRAYTVYFYAETDKPFVKSATWKGDRITNDVYQYDSYEKTGALLRFADSDTVVQVKVGISFISSRRAQVNAHANIPHWSFETVRRDLVRQWEQLFRTIQISPRTPEAQKRMFYTALYHTMLMPVDRTGENPLWNDPEPYYDDFYAIWDTYRTSSPLITLIDPQREVDIIRSLVNIYKRDGYMPDARSGNCNGRTQGGSNAEIVIADAFVKGLRGIDYEQALQAMLKDATVPPGGNEEAEGRGGLVPYRELGYIPYGIPRAGNRTIEYSYCDYAIAQVARGLGKEDLYQEYLKQSGNWKNLWRSDYEHAGVKGFIMPRDADGNWLDQLPFGNSKLQKPTFTYTPVTFEGPWYTPWWDMFFYEASSWEYSLSIPHDVPGLIAQCGGSEAFEKRLDIFFDDGFFNVNNEPSFLTPCLYHWIGKPWRSGERIRQIIADNYNDTPMGLPGNDDSGAMSSWLAFHMIGLYPNAGQDYYLIHAPLLEETTFYLSNRKQFKIIARNLSDTNCYIQSVTLNGKDYPYSALRHKDLMAGGELVLVMGDRPGAWGNELGLNN</sequence>
<dbReference type="Gene3D" id="1.20.1050.60">
    <property type="entry name" value="alpha-1,2-mannosidase"/>
    <property type="match status" value="1"/>
</dbReference>
<evidence type="ECO:0000313" key="8">
    <source>
        <dbReference type="Proteomes" id="UP000616346"/>
    </source>
</evidence>
<dbReference type="InterPro" id="IPR008928">
    <property type="entry name" value="6-hairpin_glycosidase_sf"/>
</dbReference>
<dbReference type="RefSeq" id="WP_191710119.1">
    <property type="nucleotide sequence ID" value="NZ_JACSPQ010000006.1"/>
</dbReference>
<feature type="domain" description="Glycosyl hydrolase family 92 N-terminal" evidence="6">
    <location>
        <begin position="31"/>
        <end position="265"/>
    </location>
</feature>
<keyword evidence="8" id="KW-1185">Reference proteome</keyword>
<reference evidence="7 8" key="1">
    <citation type="submission" date="2020-08" db="EMBL/GenBank/DDBJ databases">
        <title>A Genomic Blueprint of the Chicken Gut Microbiome.</title>
        <authorList>
            <person name="Gilroy R."/>
            <person name="Ravi A."/>
            <person name="Getino M."/>
            <person name="Pursley I."/>
            <person name="Horton D.L."/>
            <person name="Alikhan N.-F."/>
            <person name="Baker D."/>
            <person name="Gharbi K."/>
            <person name="Hall N."/>
            <person name="Watson M."/>
            <person name="Adriaenssens E.M."/>
            <person name="Foster-Nyarko E."/>
            <person name="Jarju S."/>
            <person name="Secka A."/>
            <person name="Antonio M."/>
            <person name="Oren A."/>
            <person name="Chaudhuri R."/>
            <person name="La Ragione R.M."/>
            <person name="Hildebrand F."/>
            <person name="Pallen M.J."/>
        </authorList>
    </citation>
    <scope>NUCLEOTIDE SEQUENCE [LARGE SCALE GENOMIC DNA]</scope>
    <source>
        <strain evidence="7 8">Sa1YUN3</strain>
    </source>
</reference>
<dbReference type="InterPro" id="IPR012939">
    <property type="entry name" value="Glyco_hydro_92"/>
</dbReference>
<protein>
    <submittedName>
        <fullName evidence="7">Glycoside hydrolase family 92 protein</fullName>
    </submittedName>
</protein>
<keyword evidence="3" id="KW-0106">Calcium</keyword>
<keyword evidence="7" id="KW-0378">Hydrolase</keyword>
<evidence type="ECO:0000256" key="3">
    <source>
        <dbReference type="ARBA" id="ARBA00022837"/>
    </source>
</evidence>
<evidence type="ECO:0000256" key="2">
    <source>
        <dbReference type="ARBA" id="ARBA00011245"/>
    </source>
</evidence>
<dbReference type="Gene3D" id="2.70.98.10">
    <property type="match status" value="1"/>
</dbReference>
<dbReference type="Proteomes" id="UP000616346">
    <property type="component" value="Unassembled WGS sequence"/>
</dbReference>
<comment type="subunit">
    <text evidence="2">Monomer.</text>
</comment>
<comment type="cofactor">
    <cofactor evidence="1">
        <name>Ca(2+)</name>
        <dbReference type="ChEBI" id="CHEBI:29108"/>
    </cofactor>
</comment>
<dbReference type="NCBIfam" id="TIGR01180">
    <property type="entry name" value="aman2_put"/>
    <property type="match status" value="1"/>
</dbReference>
<dbReference type="Gene3D" id="1.20.1610.10">
    <property type="entry name" value="alpha-1,2-mannosidases domains"/>
    <property type="match status" value="1"/>
</dbReference>
<dbReference type="EMBL" id="JACSPQ010000006">
    <property type="protein sequence ID" value="MBD8002101.1"/>
    <property type="molecule type" value="Genomic_DNA"/>
</dbReference>
<dbReference type="InterPro" id="IPR005887">
    <property type="entry name" value="GH92_a_mannosidase_put"/>
</dbReference>
<dbReference type="GO" id="GO:0016787">
    <property type="term" value="F:hydrolase activity"/>
    <property type="evidence" value="ECO:0007669"/>
    <property type="project" value="UniProtKB-KW"/>
</dbReference>
<evidence type="ECO:0000259" key="5">
    <source>
        <dbReference type="Pfam" id="PF07971"/>
    </source>
</evidence>
<organism evidence="7 8">
    <name type="scientific">Phocaeicola faecium</name>
    <dbReference type="NCBI Taxonomy" id="2762213"/>
    <lineage>
        <taxon>Bacteria</taxon>
        <taxon>Pseudomonadati</taxon>
        <taxon>Bacteroidota</taxon>
        <taxon>Bacteroidia</taxon>
        <taxon>Bacteroidales</taxon>
        <taxon>Bacteroidaceae</taxon>
        <taxon>Phocaeicola</taxon>
    </lineage>
</organism>
<feature type="signal peptide" evidence="4">
    <location>
        <begin position="1"/>
        <end position="22"/>
    </location>
</feature>
<evidence type="ECO:0000256" key="4">
    <source>
        <dbReference type="SAM" id="SignalP"/>
    </source>
</evidence>